<evidence type="ECO:0000313" key="5">
    <source>
        <dbReference type="EMBL" id="MDR5654811.1"/>
    </source>
</evidence>
<dbReference type="SUPFAM" id="SSF48008">
    <property type="entry name" value="GntR ligand-binding domain-like"/>
    <property type="match status" value="1"/>
</dbReference>
<accession>A0ABU1FD38</accession>
<dbReference type="Pfam" id="PF00392">
    <property type="entry name" value="GntR"/>
    <property type="match status" value="1"/>
</dbReference>
<dbReference type="Gene3D" id="1.10.10.10">
    <property type="entry name" value="Winged helix-like DNA-binding domain superfamily/Winged helix DNA-binding domain"/>
    <property type="match status" value="1"/>
</dbReference>
<dbReference type="PROSITE" id="PS50949">
    <property type="entry name" value="HTH_GNTR"/>
    <property type="match status" value="1"/>
</dbReference>
<dbReference type="Gene3D" id="1.20.120.530">
    <property type="entry name" value="GntR ligand-binding domain-like"/>
    <property type="match status" value="1"/>
</dbReference>
<evidence type="ECO:0000256" key="2">
    <source>
        <dbReference type="ARBA" id="ARBA00023125"/>
    </source>
</evidence>
<dbReference type="PANTHER" id="PTHR43537">
    <property type="entry name" value="TRANSCRIPTIONAL REGULATOR, GNTR FAMILY"/>
    <property type="match status" value="1"/>
</dbReference>
<comment type="caution">
    <text evidence="5">The sequence shown here is derived from an EMBL/GenBank/DDBJ whole genome shotgun (WGS) entry which is preliminary data.</text>
</comment>
<dbReference type="Pfam" id="PF07729">
    <property type="entry name" value="FCD"/>
    <property type="match status" value="1"/>
</dbReference>
<gene>
    <name evidence="5" type="ORF">RGD00_19545</name>
</gene>
<evidence type="ECO:0000313" key="6">
    <source>
        <dbReference type="Proteomes" id="UP001247754"/>
    </source>
</evidence>
<keyword evidence="3" id="KW-0804">Transcription</keyword>
<dbReference type="InterPro" id="IPR036388">
    <property type="entry name" value="WH-like_DNA-bd_sf"/>
</dbReference>
<dbReference type="Proteomes" id="UP001247754">
    <property type="component" value="Unassembled WGS sequence"/>
</dbReference>
<protein>
    <submittedName>
        <fullName evidence="5">GntR family transcriptional regulator</fullName>
    </submittedName>
</protein>
<dbReference type="InterPro" id="IPR036390">
    <property type="entry name" value="WH_DNA-bd_sf"/>
</dbReference>
<evidence type="ECO:0000256" key="3">
    <source>
        <dbReference type="ARBA" id="ARBA00023163"/>
    </source>
</evidence>
<keyword evidence="2" id="KW-0238">DNA-binding</keyword>
<dbReference type="InterPro" id="IPR008920">
    <property type="entry name" value="TF_FadR/GntR_C"/>
</dbReference>
<proteinExistence type="predicted"/>
<dbReference type="PANTHER" id="PTHR43537:SF5">
    <property type="entry name" value="UXU OPERON TRANSCRIPTIONAL REGULATOR"/>
    <property type="match status" value="1"/>
</dbReference>
<dbReference type="InterPro" id="IPR000524">
    <property type="entry name" value="Tscrpt_reg_HTH_GntR"/>
</dbReference>
<reference evidence="5 6" key="1">
    <citation type="submission" date="2023-09" db="EMBL/GenBank/DDBJ databases">
        <title>Xinfangfangia sedmenti sp. nov., isolated the sedment.</title>
        <authorList>
            <person name="Xu L."/>
        </authorList>
    </citation>
    <scope>NUCLEOTIDE SEQUENCE [LARGE SCALE GENOMIC DNA]</scope>
    <source>
        <strain evidence="5 6">LG-4</strain>
    </source>
</reference>
<evidence type="ECO:0000256" key="1">
    <source>
        <dbReference type="ARBA" id="ARBA00023015"/>
    </source>
</evidence>
<dbReference type="SUPFAM" id="SSF46785">
    <property type="entry name" value="Winged helix' DNA-binding domain"/>
    <property type="match status" value="1"/>
</dbReference>
<keyword evidence="1" id="KW-0805">Transcription regulation</keyword>
<feature type="domain" description="HTH gntR-type" evidence="4">
    <location>
        <begin position="14"/>
        <end position="81"/>
    </location>
</feature>
<dbReference type="InterPro" id="IPR011711">
    <property type="entry name" value="GntR_C"/>
</dbReference>
<dbReference type="SMART" id="SM00895">
    <property type="entry name" value="FCD"/>
    <property type="match status" value="1"/>
</dbReference>
<sequence>MSDPPSIRQSARRVGLSDLVYNDVKNRLLAGEFREPDSIPIDKLATELSVSRHPVMEALKRLSVEGFITILPQIGCRVRRYEPSEISDFFRLFAEGEALIAELAAERADKTNIAAMSEISARIGRLRQARDSTAAIGLEYRSLNRQLHFEMRRAARSVPVAEIVESLGDRSDFFIAASRQPLFTDRLARAHDEHEAIIAAIERRDPARAREVMRIHILHIEERLRTTFADPPP</sequence>
<evidence type="ECO:0000259" key="4">
    <source>
        <dbReference type="PROSITE" id="PS50949"/>
    </source>
</evidence>
<keyword evidence="6" id="KW-1185">Reference proteome</keyword>
<name>A0ABU1FD38_9RHOB</name>
<dbReference type="EMBL" id="JAVKPH010000034">
    <property type="protein sequence ID" value="MDR5654811.1"/>
    <property type="molecule type" value="Genomic_DNA"/>
</dbReference>
<organism evidence="5 6">
    <name type="scientific">Ruixingdingia sedimenti</name>
    <dbReference type="NCBI Taxonomy" id="3073604"/>
    <lineage>
        <taxon>Bacteria</taxon>
        <taxon>Pseudomonadati</taxon>
        <taxon>Pseudomonadota</taxon>
        <taxon>Alphaproteobacteria</taxon>
        <taxon>Rhodobacterales</taxon>
        <taxon>Paracoccaceae</taxon>
        <taxon>Ruixingdingia</taxon>
    </lineage>
</organism>
<dbReference type="SMART" id="SM00345">
    <property type="entry name" value="HTH_GNTR"/>
    <property type="match status" value="1"/>
</dbReference>
<dbReference type="RefSeq" id="WP_310458956.1">
    <property type="nucleotide sequence ID" value="NZ_JAVKPH010000034.1"/>
</dbReference>